<evidence type="ECO:0000313" key="7">
    <source>
        <dbReference type="Proteomes" id="UP001552502"/>
    </source>
</evidence>
<dbReference type="Proteomes" id="UP001552502">
    <property type="component" value="Unassembled WGS sequence"/>
</dbReference>
<dbReference type="Pfam" id="PF25137">
    <property type="entry name" value="ADH_Fe_C"/>
    <property type="match status" value="1"/>
</dbReference>
<dbReference type="InterPro" id="IPR039697">
    <property type="entry name" value="Alcohol_dehydrogenase_Fe"/>
</dbReference>
<dbReference type="EMBL" id="JBEGIE010000040">
    <property type="protein sequence ID" value="MEV4911666.1"/>
    <property type="molecule type" value="Genomic_DNA"/>
</dbReference>
<dbReference type="PANTHER" id="PTHR11496">
    <property type="entry name" value="ALCOHOL DEHYDROGENASE"/>
    <property type="match status" value="1"/>
</dbReference>
<sequence length="399" mass="43751">MQEVAEFRMPKSVLYGRNSLEKLGEQSKKLGKRAFIVSDTIMEKLGYVESCITQLNAKGITVSTYNKVNAEPTNIHVLEALSICKEGKCDFIIGIGGGSCIDVAKAIAVLYTNGGEIEDYVQKDVEIEKDPLPLIAIPTTSGTGSEVTSVVVITNKKTDVKMMIKHPNFTPQVAIIDPILTRSLPPHITAATGIDALCHAIEAYFSKVSQPLTDVLALSAIESIMKYLRIAYEDGDNMEAREAMMIASLQAGIAFSNASVTLVHGMSRPVGALFHVPHGISNAILLPTVLEYTKAKAVRRLADIGHNLNKDLYSHSEEEVANYTIAEIKKLCFDLRIPNLREYGIGEVEFENAISKMAKDAIASGSPSNNPRVPSYEEIKELYRKCFDYQSESTTRVVF</sequence>
<protein>
    <submittedName>
        <fullName evidence="6">Iron-containing alcohol dehydrogenase</fullName>
    </submittedName>
</protein>
<gene>
    <name evidence="6" type="ORF">MRBLBA1_002421</name>
</gene>
<evidence type="ECO:0000256" key="2">
    <source>
        <dbReference type="ARBA" id="ARBA00023002"/>
    </source>
</evidence>
<evidence type="ECO:0000259" key="4">
    <source>
        <dbReference type="Pfam" id="PF00465"/>
    </source>
</evidence>
<dbReference type="Gene3D" id="1.20.1090.10">
    <property type="entry name" value="Dehydroquinate synthase-like - alpha domain"/>
    <property type="match status" value="1"/>
</dbReference>
<keyword evidence="3" id="KW-0520">NAD</keyword>
<dbReference type="Gene3D" id="3.40.50.1970">
    <property type="match status" value="1"/>
</dbReference>
<dbReference type="Pfam" id="PF00465">
    <property type="entry name" value="Fe-ADH"/>
    <property type="match status" value="1"/>
</dbReference>
<keyword evidence="2" id="KW-0560">Oxidoreductase</keyword>
<dbReference type="PROSITE" id="PS00913">
    <property type="entry name" value="ADH_IRON_1"/>
    <property type="match status" value="1"/>
</dbReference>
<dbReference type="PANTHER" id="PTHR11496:SF102">
    <property type="entry name" value="ALCOHOL DEHYDROGENASE 4"/>
    <property type="match status" value="1"/>
</dbReference>
<proteinExistence type="inferred from homology"/>
<reference evidence="6 7" key="1">
    <citation type="journal article" date="2023" name="Proc. Natl. Acad. Sci. U.S.A.">
        <title>Bacterial tolerance to host-exuded specialized metabolites structures the maize root microbiome.</title>
        <authorList>
            <person name="Thoenen L."/>
            <person name="Giroud C."/>
            <person name="Kreuzer M."/>
            <person name="Waelchli J."/>
            <person name="Gfeller V."/>
            <person name="Deslandes-Herold G."/>
            <person name="Mateo P."/>
            <person name="Robert C.A.M."/>
            <person name="Ahrens C.H."/>
            <person name="Rubio-Somoza I."/>
            <person name="Bruggmann R."/>
            <person name="Erb M."/>
            <person name="Schlaeppi K."/>
        </authorList>
    </citation>
    <scope>NUCLEOTIDE SEQUENCE [LARGE SCALE GENOMIC DNA]</scope>
    <source>
        <strain evidence="6 7">LBA1-1-1.1</strain>
    </source>
</reference>
<evidence type="ECO:0000259" key="5">
    <source>
        <dbReference type="Pfam" id="PF25137"/>
    </source>
</evidence>
<evidence type="ECO:0000256" key="3">
    <source>
        <dbReference type="ARBA" id="ARBA00023027"/>
    </source>
</evidence>
<dbReference type="SUPFAM" id="SSF56796">
    <property type="entry name" value="Dehydroquinate synthase-like"/>
    <property type="match status" value="1"/>
</dbReference>
<comment type="similarity">
    <text evidence="1">Belongs to the iron-containing alcohol dehydrogenase family.</text>
</comment>
<evidence type="ECO:0000313" key="6">
    <source>
        <dbReference type="EMBL" id="MEV4911666.1"/>
    </source>
</evidence>
<accession>A0ABV3IBK2</accession>
<evidence type="ECO:0000256" key="1">
    <source>
        <dbReference type="ARBA" id="ARBA00007358"/>
    </source>
</evidence>
<keyword evidence="7" id="KW-1185">Reference proteome</keyword>
<feature type="domain" description="Alcohol dehydrogenase iron-type/glycerol dehydrogenase GldA" evidence="4">
    <location>
        <begin position="10"/>
        <end position="178"/>
    </location>
</feature>
<name>A0ABV3IBK2_9BACI</name>
<dbReference type="InterPro" id="IPR018211">
    <property type="entry name" value="ADH_Fe_CS"/>
</dbReference>
<dbReference type="CDD" id="cd08194">
    <property type="entry name" value="Fe-ADH-like"/>
    <property type="match status" value="1"/>
</dbReference>
<comment type="caution">
    <text evidence="6">The sequence shown here is derived from an EMBL/GenBank/DDBJ whole genome shotgun (WGS) entry which is preliminary data.</text>
</comment>
<organism evidence="6 7">
    <name type="scientific">Bacillus proteolyticus</name>
    <dbReference type="NCBI Taxonomy" id="2026192"/>
    <lineage>
        <taxon>Bacteria</taxon>
        <taxon>Bacillati</taxon>
        <taxon>Bacillota</taxon>
        <taxon>Bacilli</taxon>
        <taxon>Bacillales</taxon>
        <taxon>Bacillaceae</taxon>
        <taxon>Bacillus</taxon>
        <taxon>Bacillus cereus group</taxon>
    </lineage>
</organism>
<feature type="domain" description="Fe-containing alcohol dehydrogenase-like C-terminal" evidence="5">
    <location>
        <begin position="189"/>
        <end position="386"/>
    </location>
</feature>
<dbReference type="InterPro" id="IPR056798">
    <property type="entry name" value="ADH_Fe_C"/>
</dbReference>
<dbReference type="RefSeq" id="WP_199639920.1">
    <property type="nucleotide sequence ID" value="NZ_JBEGIE010000040.1"/>
</dbReference>
<dbReference type="InterPro" id="IPR001670">
    <property type="entry name" value="ADH_Fe/GldA"/>
</dbReference>